<gene>
    <name evidence="1" type="ORF">IW261DRAFT_1418648</name>
</gene>
<reference evidence="1" key="1">
    <citation type="submission" date="2023-06" db="EMBL/GenBank/DDBJ databases">
        <authorList>
            <consortium name="Lawrence Berkeley National Laboratory"/>
            <person name="Ahrendt S."/>
            <person name="Sahu N."/>
            <person name="Indic B."/>
            <person name="Wong-Bajracharya J."/>
            <person name="Merenyi Z."/>
            <person name="Ke H.-M."/>
            <person name="Monk M."/>
            <person name="Kocsube S."/>
            <person name="Drula E."/>
            <person name="Lipzen A."/>
            <person name="Balint B."/>
            <person name="Henrissat B."/>
            <person name="Andreopoulos B."/>
            <person name="Martin F.M."/>
            <person name="Harder C.B."/>
            <person name="Rigling D."/>
            <person name="Ford K.L."/>
            <person name="Foster G.D."/>
            <person name="Pangilinan J."/>
            <person name="Papanicolaou A."/>
            <person name="Barry K."/>
            <person name="LaButti K."/>
            <person name="Viragh M."/>
            <person name="Koriabine M."/>
            <person name="Yan M."/>
            <person name="Riley R."/>
            <person name="Champramary S."/>
            <person name="Plett K.L."/>
            <person name="Tsai I.J."/>
            <person name="Slot J."/>
            <person name="Sipos G."/>
            <person name="Plett J."/>
            <person name="Nagy L.G."/>
            <person name="Grigoriev I.V."/>
        </authorList>
    </citation>
    <scope>NUCLEOTIDE SEQUENCE</scope>
    <source>
        <strain evidence="1">ICMP 16352</strain>
    </source>
</reference>
<keyword evidence="2" id="KW-1185">Reference proteome</keyword>
<organism evidence="1 2">
    <name type="scientific">Armillaria novae-zelandiae</name>
    <dbReference type="NCBI Taxonomy" id="153914"/>
    <lineage>
        <taxon>Eukaryota</taxon>
        <taxon>Fungi</taxon>
        <taxon>Dikarya</taxon>
        <taxon>Basidiomycota</taxon>
        <taxon>Agaricomycotina</taxon>
        <taxon>Agaricomycetes</taxon>
        <taxon>Agaricomycetidae</taxon>
        <taxon>Agaricales</taxon>
        <taxon>Marasmiineae</taxon>
        <taxon>Physalacriaceae</taxon>
        <taxon>Armillaria</taxon>
    </lineage>
</organism>
<name>A0AA39PD75_9AGAR</name>
<evidence type="ECO:0000313" key="2">
    <source>
        <dbReference type="Proteomes" id="UP001175227"/>
    </source>
</evidence>
<accession>A0AA39PD75</accession>
<proteinExistence type="predicted"/>
<protein>
    <submittedName>
        <fullName evidence="1">Uncharacterized protein</fullName>
    </submittedName>
</protein>
<comment type="caution">
    <text evidence="1">The sequence shown here is derived from an EMBL/GenBank/DDBJ whole genome shotgun (WGS) entry which is preliminary data.</text>
</comment>
<dbReference type="Proteomes" id="UP001175227">
    <property type="component" value="Unassembled WGS sequence"/>
</dbReference>
<dbReference type="EMBL" id="JAUEPR010000008">
    <property type="protein sequence ID" value="KAK0481611.1"/>
    <property type="molecule type" value="Genomic_DNA"/>
</dbReference>
<evidence type="ECO:0000313" key="1">
    <source>
        <dbReference type="EMBL" id="KAK0481611.1"/>
    </source>
</evidence>
<dbReference type="AlphaFoldDB" id="A0AA39PD75"/>
<sequence>MLGFLRVPPVLSVRFLGALVVLASNDSIKFRLVHIMRIYVRRRVAVYNSVGDLSEAIRRNSPSLNPLDWHNRQHPTGSVSHVLSGPFGVIEPISALRPWTSSIPAQTSSGGKILVNNFTPLYPSPDKLSDTIDSSKKFLLHQVPQFRD</sequence>